<dbReference type="AlphaFoldDB" id="A0A934UMU5"/>
<sequence length="134" mass="14500">MKRVFALLFTLIYVLSATGVSAAQFYCCGRLASTTFTLGEGDSRAHASLPLNGQQLKGKDCCQTTHQVFKLKDRHFGATETAFKVIGLAVAVPAQKFEFLNIAAAMAAAPTLYAHAPPQLSCPPVYLLNCNYRI</sequence>
<dbReference type="EMBL" id="JAEHFW010000001">
    <property type="protein sequence ID" value="MBK0379236.1"/>
    <property type="molecule type" value="Genomic_DNA"/>
</dbReference>
<dbReference type="InterPro" id="IPR058060">
    <property type="entry name" value="HYC_CC_PP"/>
</dbReference>
<dbReference type="InterPro" id="IPR058512">
    <property type="entry name" value="DUF8199"/>
</dbReference>
<evidence type="ECO:0000256" key="1">
    <source>
        <dbReference type="SAM" id="SignalP"/>
    </source>
</evidence>
<keyword evidence="1" id="KW-0732">Signal</keyword>
<accession>A0A934UMU5</accession>
<feature type="signal peptide" evidence="1">
    <location>
        <begin position="1"/>
        <end position="22"/>
    </location>
</feature>
<keyword evidence="3" id="KW-1185">Reference proteome</keyword>
<name>A0A934UMU5_9SPHI</name>
<organism evidence="2 3">
    <name type="scientific">Mucilaginibacter segetis</name>
    <dbReference type="NCBI Taxonomy" id="2793071"/>
    <lineage>
        <taxon>Bacteria</taxon>
        <taxon>Pseudomonadati</taxon>
        <taxon>Bacteroidota</taxon>
        <taxon>Sphingobacteriia</taxon>
        <taxon>Sphingobacteriales</taxon>
        <taxon>Sphingobacteriaceae</taxon>
        <taxon>Mucilaginibacter</taxon>
    </lineage>
</organism>
<evidence type="ECO:0000313" key="2">
    <source>
        <dbReference type="EMBL" id="MBK0379236.1"/>
    </source>
</evidence>
<dbReference type="NCBIfam" id="NF047658">
    <property type="entry name" value="HYC_CC_PP"/>
    <property type="match status" value="1"/>
</dbReference>
<dbReference type="Proteomes" id="UP000613193">
    <property type="component" value="Unassembled WGS sequence"/>
</dbReference>
<evidence type="ECO:0000313" key="3">
    <source>
        <dbReference type="Proteomes" id="UP000613193"/>
    </source>
</evidence>
<feature type="chain" id="PRO_5037727606" evidence="1">
    <location>
        <begin position="23"/>
        <end position="134"/>
    </location>
</feature>
<comment type="caution">
    <text evidence="2">The sequence shown here is derived from an EMBL/GenBank/DDBJ whole genome shotgun (WGS) entry which is preliminary data.</text>
</comment>
<proteinExistence type="predicted"/>
<dbReference type="Pfam" id="PF26622">
    <property type="entry name" value="DUF8199"/>
    <property type="match status" value="1"/>
</dbReference>
<protein>
    <submittedName>
        <fullName evidence="2">Uncharacterized protein</fullName>
    </submittedName>
</protein>
<gene>
    <name evidence="2" type="ORF">I5M19_07965</name>
</gene>
<reference evidence="2" key="1">
    <citation type="submission" date="2020-12" db="EMBL/GenBank/DDBJ databases">
        <title>Bacterial novel species Mucilaginibacter sp. SD-g isolated from soil.</title>
        <authorList>
            <person name="Jung H.-Y."/>
        </authorList>
    </citation>
    <scope>NUCLEOTIDE SEQUENCE</scope>
    <source>
        <strain evidence="2">SD-g</strain>
    </source>
</reference>
<dbReference type="RefSeq" id="WP_200065671.1">
    <property type="nucleotide sequence ID" value="NZ_JAEHFW010000001.1"/>
</dbReference>